<evidence type="ECO:0000256" key="1">
    <source>
        <dbReference type="SAM" id="SignalP"/>
    </source>
</evidence>
<evidence type="ECO:0000313" key="2">
    <source>
        <dbReference type="EMBL" id="KAF9440780.1"/>
    </source>
</evidence>
<organism evidence="2 3">
    <name type="scientific">Macrolepiota fuliginosa MF-IS2</name>
    <dbReference type="NCBI Taxonomy" id="1400762"/>
    <lineage>
        <taxon>Eukaryota</taxon>
        <taxon>Fungi</taxon>
        <taxon>Dikarya</taxon>
        <taxon>Basidiomycota</taxon>
        <taxon>Agaricomycotina</taxon>
        <taxon>Agaricomycetes</taxon>
        <taxon>Agaricomycetidae</taxon>
        <taxon>Agaricales</taxon>
        <taxon>Agaricineae</taxon>
        <taxon>Agaricaceae</taxon>
        <taxon>Macrolepiota</taxon>
    </lineage>
</organism>
<reference evidence="2" key="1">
    <citation type="submission" date="2020-11" db="EMBL/GenBank/DDBJ databases">
        <authorList>
            <consortium name="DOE Joint Genome Institute"/>
            <person name="Ahrendt S."/>
            <person name="Riley R."/>
            <person name="Andreopoulos W."/>
            <person name="Labutti K."/>
            <person name="Pangilinan J."/>
            <person name="Ruiz-Duenas F.J."/>
            <person name="Barrasa J.M."/>
            <person name="Sanchez-Garcia M."/>
            <person name="Camarero S."/>
            <person name="Miyauchi S."/>
            <person name="Serrano A."/>
            <person name="Linde D."/>
            <person name="Babiker R."/>
            <person name="Drula E."/>
            <person name="Ayuso-Fernandez I."/>
            <person name="Pacheco R."/>
            <person name="Padilla G."/>
            <person name="Ferreira P."/>
            <person name="Barriuso J."/>
            <person name="Kellner H."/>
            <person name="Castanera R."/>
            <person name="Alfaro M."/>
            <person name="Ramirez L."/>
            <person name="Pisabarro A.G."/>
            <person name="Kuo A."/>
            <person name="Tritt A."/>
            <person name="Lipzen A."/>
            <person name="He G."/>
            <person name="Yan M."/>
            <person name="Ng V."/>
            <person name="Cullen D."/>
            <person name="Martin F."/>
            <person name="Rosso M.-N."/>
            <person name="Henrissat B."/>
            <person name="Hibbett D."/>
            <person name="Martinez A.T."/>
            <person name="Grigoriev I.V."/>
        </authorList>
    </citation>
    <scope>NUCLEOTIDE SEQUENCE</scope>
    <source>
        <strain evidence="2">MF-IS2</strain>
    </source>
</reference>
<evidence type="ECO:0000313" key="3">
    <source>
        <dbReference type="Proteomes" id="UP000807342"/>
    </source>
</evidence>
<dbReference type="EMBL" id="MU152271">
    <property type="protein sequence ID" value="KAF9440780.1"/>
    <property type="molecule type" value="Genomic_DNA"/>
</dbReference>
<protein>
    <submittedName>
        <fullName evidence="2">Uncharacterized protein</fullName>
    </submittedName>
</protein>
<feature type="signal peptide" evidence="1">
    <location>
        <begin position="1"/>
        <end position="27"/>
    </location>
</feature>
<sequence>MLRMLRLSCVGVKGPLLLFGGWVVLEGNSDDNAAPKSSFYWEEPDGSDSHLRHDQGEVCVSVVRKIGKILPIHLTKRLSGVMRLSQAGTPIHELSSKRLPQKLLKVVPTANDRGLLNDEERERWICLEEEVKLGNADQEKGDIFETAADELDTATNRGFEDAMWRHICALYDVGWIQMYQAAKPKPKVHFSGSYGSVYNVYYIHIRLWYSAELFQAIPTRNPGLPLVTFICVQSLHMHSFLGATLEAWMDDFLNYHTYFNGVAAAFIYEFESVFKRITILFDVTIKPAGGIENRAMPHKLKKSEEIFSTPVE</sequence>
<keyword evidence="3" id="KW-1185">Reference proteome</keyword>
<feature type="chain" id="PRO_5040150732" evidence="1">
    <location>
        <begin position="28"/>
        <end position="312"/>
    </location>
</feature>
<dbReference type="AlphaFoldDB" id="A0A9P5WZW0"/>
<gene>
    <name evidence="2" type="ORF">P691DRAFT_781461</name>
</gene>
<comment type="caution">
    <text evidence="2">The sequence shown here is derived from an EMBL/GenBank/DDBJ whole genome shotgun (WGS) entry which is preliminary data.</text>
</comment>
<proteinExistence type="predicted"/>
<accession>A0A9P5WZW0</accession>
<keyword evidence="1" id="KW-0732">Signal</keyword>
<dbReference type="Proteomes" id="UP000807342">
    <property type="component" value="Unassembled WGS sequence"/>
</dbReference>
<name>A0A9P5WZW0_9AGAR</name>